<dbReference type="AlphaFoldDB" id="A0A2Y9AFP5"/>
<feature type="region of interest" description="Disordered" evidence="1">
    <location>
        <begin position="619"/>
        <end position="652"/>
    </location>
</feature>
<accession>A0A2Y9AFP5</accession>
<evidence type="ECO:0000313" key="4">
    <source>
        <dbReference type="EMBL" id="SSA43341.1"/>
    </source>
</evidence>
<gene>
    <name evidence="4" type="ORF">SAMN05216184_108105</name>
</gene>
<name>A0A2Y9AFP5_9MICO</name>
<dbReference type="Gene3D" id="3.60.21.10">
    <property type="match status" value="1"/>
</dbReference>
<evidence type="ECO:0000256" key="2">
    <source>
        <dbReference type="SAM" id="Phobius"/>
    </source>
</evidence>
<keyword evidence="2" id="KW-0472">Membrane</keyword>
<organism evidence="4 5">
    <name type="scientific">Georgenia satyanarayanai</name>
    <dbReference type="NCBI Taxonomy" id="860221"/>
    <lineage>
        <taxon>Bacteria</taxon>
        <taxon>Bacillati</taxon>
        <taxon>Actinomycetota</taxon>
        <taxon>Actinomycetes</taxon>
        <taxon>Micrococcales</taxon>
        <taxon>Bogoriellaceae</taxon>
        <taxon>Georgenia</taxon>
    </lineage>
</organism>
<dbReference type="InterPro" id="IPR004843">
    <property type="entry name" value="Calcineurin-like_PHP"/>
</dbReference>
<dbReference type="Pfam" id="PF00149">
    <property type="entry name" value="Metallophos"/>
    <property type="match status" value="1"/>
</dbReference>
<feature type="region of interest" description="Disordered" evidence="1">
    <location>
        <begin position="269"/>
        <end position="374"/>
    </location>
</feature>
<protein>
    <submittedName>
        <fullName evidence="4">Calcineurin-like phosphoesterase</fullName>
    </submittedName>
</protein>
<keyword evidence="2" id="KW-1133">Transmembrane helix</keyword>
<feature type="compositionally biased region" description="Low complexity" evidence="1">
    <location>
        <begin position="622"/>
        <end position="638"/>
    </location>
</feature>
<sequence length="652" mass="66991">MVGMDDDEQSEAPRRRWPWWHRQTTTTRRVIRTALLLVVTVLVSGVVGVLTASTDSSLGPHVAHYEITAQHEVVVDLGPLGTVLVDSPMPWPLGVEVVVQEIPAELTAVSADPVTGLAGDVAAYAQAVSHPDAVIADAVAALVRDALGRAAIVAGFILLVVAGARFASRGLLRREVAHAARRPGVVPLAAVVAVTLVAVPTAITLRDRPAPGRTISALAGTPLEDLRMTGRMAELIDTYGGYLVEAYEENEAFYASVTENLEAAYAQNRAPVRPPGIPIVSPAPTDTATDDGVTDETTDPDDAATGDDAATDGADAATGDDAATDGADAATGDDAATPDGAATDGDDLPPVPGVTSDAVTGEGAFPATEPATEPPARLEPVTFLLVSDLHCNVGMASVIATAARLSGASALLDAGDTVMSGTTVESYCVNAFAGEVPDDLPMIVSTGNHDSVTTAEQMRDAGYVVLGGEAVEVEGVRILGDTDPTLTAVGEGTKPERDETVPEMGERLAEEACSADRADILLVHNPRAALPTLEQGCAPLALSGHWHRREGPEIHGAGTRYVSASTAGASGGATVGPLNGPAEMTVLRVDAASGRPLDYRIVTVGTDATVDVGRWYRFPDPAASAPTSGDTGTSGSTEEPTDAESSAGTERR</sequence>
<proteinExistence type="predicted"/>
<evidence type="ECO:0000313" key="5">
    <source>
        <dbReference type="Proteomes" id="UP000250222"/>
    </source>
</evidence>
<dbReference type="SUPFAM" id="SSF56300">
    <property type="entry name" value="Metallo-dependent phosphatases"/>
    <property type="match status" value="1"/>
</dbReference>
<keyword evidence="2" id="KW-0812">Transmembrane</keyword>
<feature type="transmembrane region" description="Helical" evidence="2">
    <location>
        <begin position="185"/>
        <end position="205"/>
    </location>
</feature>
<evidence type="ECO:0000259" key="3">
    <source>
        <dbReference type="Pfam" id="PF00149"/>
    </source>
</evidence>
<feature type="compositionally biased region" description="Polar residues" evidence="1">
    <location>
        <begin position="643"/>
        <end position="652"/>
    </location>
</feature>
<feature type="transmembrane region" description="Helical" evidence="2">
    <location>
        <begin position="146"/>
        <end position="164"/>
    </location>
</feature>
<keyword evidence="5" id="KW-1185">Reference proteome</keyword>
<feature type="transmembrane region" description="Helical" evidence="2">
    <location>
        <begin position="30"/>
        <end position="52"/>
    </location>
</feature>
<dbReference type="EMBL" id="UETB01000008">
    <property type="protein sequence ID" value="SSA43341.1"/>
    <property type="molecule type" value="Genomic_DNA"/>
</dbReference>
<feature type="compositionally biased region" description="Low complexity" evidence="1">
    <location>
        <begin position="306"/>
        <end position="343"/>
    </location>
</feature>
<reference evidence="4 5" key="1">
    <citation type="submission" date="2016-10" db="EMBL/GenBank/DDBJ databases">
        <authorList>
            <person name="Cai Z."/>
        </authorList>
    </citation>
    <scope>NUCLEOTIDE SEQUENCE [LARGE SCALE GENOMIC DNA]</scope>
    <source>
        <strain evidence="4 5">CGMCC 1.10826</strain>
    </source>
</reference>
<dbReference type="GO" id="GO:0016787">
    <property type="term" value="F:hydrolase activity"/>
    <property type="evidence" value="ECO:0007669"/>
    <property type="project" value="InterPro"/>
</dbReference>
<feature type="compositionally biased region" description="Low complexity" evidence="1">
    <location>
        <begin position="364"/>
        <end position="374"/>
    </location>
</feature>
<feature type="compositionally biased region" description="Acidic residues" evidence="1">
    <location>
        <begin position="288"/>
        <end position="305"/>
    </location>
</feature>
<dbReference type="Proteomes" id="UP000250222">
    <property type="component" value="Unassembled WGS sequence"/>
</dbReference>
<feature type="domain" description="Calcineurin-like phosphoesterase" evidence="3">
    <location>
        <begin position="382"/>
        <end position="548"/>
    </location>
</feature>
<dbReference type="InterPro" id="IPR029052">
    <property type="entry name" value="Metallo-depent_PP-like"/>
</dbReference>
<evidence type="ECO:0000256" key="1">
    <source>
        <dbReference type="SAM" id="MobiDB-lite"/>
    </source>
</evidence>